<keyword evidence="6 12" id="KW-0441">Lipid A biosynthesis</keyword>
<evidence type="ECO:0000256" key="11">
    <source>
        <dbReference type="ARBA" id="ARBA00024535"/>
    </source>
</evidence>
<dbReference type="Proteomes" id="UP001214043">
    <property type="component" value="Chromosome"/>
</dbReference>
<keyword evidence="7 12" id="KW-0479">Metal-binding</keyword>
<dbReference type="Gene3D" id="3.30.1700.10">
    <property type="entry name" value="lpxc deacetylase, domain 2"/>
    <property type="match status" value="1"/>
</dbReference>
<dbReference type="InterPro" id="IPR015870">
    <property type="entry name" value="UDP-acyl_N-AcGlcN_deAcase_N"/>
</dbReference>
<feature type="binding site" evidence="12">
    <location>
        <position position="243"/>
    </location>
    <ligand>
        <name>Zn(2+)</name>
        <dbReference type="ChEBI" id="CHEBI:29105"/>
    </ligand>
</feature>
<name>A0AAF0CG78_9PROT</name>
<comment type="cofactor">
    <cofactor evidence="1 12">
        <name>Zn(2+)</name>
        <dbReference type="ChEBI" id="CHEBI:29105"/>
    </cofactor>
</comment>
<keyword evidence="9 12" id="KW-0862">Zinc</keyword>
<keyword evidence="5 12" id="KW-0444">Lipid biosynthesis</keyword>
<dbReference type="InterPro" id="IPR020568">
    <property type="entry name" value="Ribosomal_Su5_D2-typ_SF"/>
</dbReference>
<dbReference type="GO" id="GO:0046872">
    <property type="term" value="F:metal ion binding"/>
    <property type="evidence" value="ECO:0007669"/>
    <property type="project" value="UniProtKB-KW"/>
</dbReference>
<protein>
    <recommendedName>
        <fullName evidence="4 12">UDP-3-O-acyl-N-acetylglucosamine deacetylase</fullName>
        <shortName evidence="12">UDP-3-O-acyl-GlcNAc deacetylase</shortName>
        <ecNumber evidence="4 12">3.5.1.108</ecNumber>
    </recommendedName>
    <alternativeName>
        <fullName evidence="12">UDP-3-O-[R-3-hydroxymyristoyl]-N-acetylglucosamine deacetylase</fullName>
    </alternativeName>
</protein>
<feature type="binding site" evidence="12">
    <location>
        <position position="83"/>
    </location>
    <ligand>
        <name>Zn(2+)</name>
        <dbReference type="ChEBI" id="CHEBI:29105"/>
    </ligand>
</feature>
<evidence type="ECO:0000256" key="8">
    <source>
        <dbReference type="ARBA" id="ARBA00022801"/>
    </source>
</evidence>
<dbReference type="Pfam" id="PF03331">
    <property type="entry name" value="LpxC"/>
    <property type="match status" value="1"/>
</dbReference>
<dbReference type="EC" id="3.5.1.108" evidence="4 12"/>
<dbReference type="GO" id="GO:0009245">
    <property type="term" value="P:lipid A biosynthetic process"/>
    <property type="evidence" value="ECO:0007669"/>
    <property type="project" value="UniProtKB-UniRule"/>
</dbReference>
<dbReference type="InterPro" id="IPR004463">
    <property type="entry name" value="UDP-acyl_GlcNac_deAcase"/>
</dbReference>
<dbReference type="RefSeq" id="WP_274492204.1">
    <property type="nucleotide sequence ID" value="NZ_CP118166.1"/>
</dbReference>
<evidence type="ECO:0000256" key="7">
    <source>
        <dbReference type="ARBA" id="ARBA00022723"/>
    </source>
</evidence>
<evidence type="ECO:0000256" key="3">
    <source>
        <dbReference type="ARBA" id="ARBA00005002"/>
    </source>
</evidence>
<dbReference type="GO" id="GO:0016020">
    <property type="term" value="C:membrane"/>
    <property type="evidence" value="ECO:0007669"/>
    <property type="project" value="GOC"/>
</dbReference>
<evidence type="ECO:0000256" key="2">
    <source>
        <dbReference type="ARBA" id="ARBA00002923"/>
    </source>
</evidence>
<keyword evidence="14" id="KW-1185">Reference proteome</keyword>
<dbReference type="PANTHER" id="PTHR33694:SF1">
    <property type="entry name" value="UDP-3-O-ACYL-N-ACETYLGLUCOSAMINE DEACETYLASE 1, MITOCHONDRIAL-RELATED"/>
    <property type="match status" value="1"/>
</dbReference>
<dbReference type="Gene3D" id="3.30.230.20">
    <property type="entry name" value="lpxc deacetylase, domain 1"/>
    <property type="match status" value="1"/>
</dbReference>
<keyword evidence="10 12" id="KW-0443">Lipid metabolism</keyword>
<evidence type="ECO:0000256" key="12">
    <source>
        <dbReference type="HAMAP-Rule" id="MF_00388"/>
    </source>
</evidence>
<proteinExistence type="inferred from homology"/>
<evidence type="ECO:0000313" key="13">
    <source>
        <dbReference type="EMBL" id="WDI30402.1"/>
    </source>
</evidence>
<dbReference type="InterPro" id="IPR011334">
    <property type="entry name" value="UDP-acyl_GlcNac_deAcase_C"/>
</dbReference>
<evidence type="ECO:0000256" key="1">
    <source>
        <dbReference type="ARBA" id="ARBA00001947"/>
    </source>
</evidence>
<dbReference type="HAMAP" id="MF_00388">
    <property type="entry name" value="LpxC"/>
    <property type="match status" value="1"/>
</dbReference>
<gene>
    <name evidence="12 13" type="primary">lpxC</name>
    <name evidence="13" type="ORF">PUV54_10575</name>
</gene>
<evidence type="ECO:0000256" key="9">
    <source>
        <dbReference type="ARBA" id="ARBA00022833"/>
    </source>
</evidence>
<comment type="similarity">
    <text evidence="12">Belongs to the LpxC family.</text>
</comment>
<comment type="function">
    <text evidence="2 12">Catalyzes the hydrolysis of UDP-3-O-myristoyl-N-acetylglucosamine to form UDP-3-O-myristoylglucosamine and acetate, the committed step in lipid A biosynthesis.</text>
</comment>
<evidence type="ECO:0000313" key="14">
    <source>
        <dbReference type="Proteomes" id="UP001214043"/>
    </source>
</evidence>
<evidence type="ECO:0000256" key="5">
    <source>
        <dbReference type="ARBA" id="ARBA00022516"/>
    </source>
</evidence>
<sequence length="298" mass="31927">MSLLARQRTVQKEITFSGVGLHSGVECRAVLRPSEADAGIVFRRTDLDGGANLITASPSRVVFADHGTTLANESGVKVATVEHIMAALALCGIDNVVVDVEGSEIPILDGSSAQFVREIAGSGCLELMARRKPLAIYSPVRVEDGDRFIEFTPGPRRIHVEIDFDNCLIGRQALTLNLENEDDLAKLACARTFCRLEEVQVLKDAGLIRGGALANSIVVDGNRLLNEEPLRDPSEFALHKALDLIGDLYLLGAPINGTITAVKPGHAINTRAAQELLQHFQGDQTASVEAADAMRATA</sequence>
<dbReference type="KEGG" id="hfl:PUV54_10575"/>
<feature type="binding site" evidence="12">
    <location>
        <position position="239"/>
    </location>
    <ligand>
        <name>Zn(2+)</name>
        <dbReference type="ChEBI" id="CHEBI:29105"/>
    </ligand>
</feature>
<dbReference type="NCBIfam" id="TIGR00325">
    <property type="entry name" value="lpxC"/>
    <property type="match status" value="1"/>
</dbReference>
<accession>A0AAF0CG78</accession>
<evidence type="ECO:0000256" key="4">
    <source>
        <dbReference type="ARBA" id="ARBA00012745"/>
    </source>
</evidence>
<comment type="catalytic activity">
    <reaction evidence="11 12">
        <text>a UDP-3-O-[(3R)-3-hydroxyacyl]-N-acetyl-alpha-D-glucosamine + H2O = a UDP-3-O-[(3R)-3-hydroxyacyl]-alpha-D-glucosamine + acetate</text>
        <dbReference type="Rhea" id="RHEA:67816"/>
        <dbReference type="ChEBI" id="CHEBI:15377"/>
        <dbReference type="ChEBI" id="CHEBI:30089"/>
        <dbReference type="ChEBI" id="CHEBI:137740"/>
        <dbReference type="ChEBI" id="CHEBI:173225"/>
        <dbReference type="EC" id="3.5.1.108"/>
    </reaction>
</comment>
<dbReference type="GO" id="GO:0103117">
    <property type="term" value="F:UDP-3-O-acyl-N-acetylglucosamine deacetylase activity"/>
    <property type="evidence" value="ECO:0007669"/>
    <property type="project" value="UniProtKB-UniRule"/>
</dbReference>
<evidence type="ECO:0000256" key="6">
    <source>
        <dbReference type="ARBA" id="ARBA00022556"/>
    </source>
</evidence>
<dbReference type="PANTHER" id="PTHR33694">
    <property type="entry name" value="UDP-3-O-ACYL-N-ACETYLGLUCOSAMINE DEACETYLASE 1, MITOCHONDRIAL-RELATED"/>
    <property type="match status" value="1"/>
</dbReference>
<dbReference type="AlphaFoldDB" id="A0AAF0CG78"/>
<keyword evidence="8 12" id="KW-0378">Hydrolase</keyword>
<reference evidence="13" key="1">
    <citation type="submission" date="2023-02" db="EMBL/GenBank/DDBJ databases">
        <title>Genome sequence of Hyphococcus flavus.</title>
        <authorList>
            <person name="Rong J.-C."/>
            <person name="Zhao Q."/>
            <person name="Yi M."/>
            <person name="Wu J.-Y."/>
        </authorList>
    </citation>
    <scope>NUCLEOTIDE SEQUENCE</scope>
    <source>
        <strain evidence="13">MCCC 1K03223</strain>
    </source>
</reference>
<dbReference type="EMBL" id="CP118166">
    <property type="protein sequence ID" value="WDI30402.1"/>
    <property type="molecule type" value="Genomic_DNA"/>
</dbReference>
<evidence type="ECO:0000256" key="10">
    <source>
        <dbReference type="ARBA" id="ARBA00023098"/>
    </source>
</evidence>
<feature type="active site" description="Proton donor" evidence="12">
    <location>
        <position position="266"/>
    </location>
</feature>
<comment type="pathway">
    <text evidence="3 12">Glycolipid biosynthesis; lipid IV(A) biosynthesis; lipid IV(A) from (3R)-3-hydroxytetradecanoyl-[acyl-carrier-protein] and UDP-N-acetyl-alpha-D-glucosamine: step 2/6.</text>
</comment>
<organism evidence="13 14">
    <name type="scientific">Hyphococcus flavus</name>
    <dbReference type="NCBI Taxonomy" id="1866326"/>
    <lineage>
        <taxon>Bacteria</taxon>
        <taxon>Pseudomonadati</taxon>
        <taxon>Pseudomonadota</taxon>
        <taxon>Alphaproteobacteria</taxon>
        <taxon>Parvularculales</taxon>
        <taxon>Parvularculaceae</taxon>
        <taxon>Hyphococcus</taxon>
    </lineage>
</organism>
<dbReference type="SUPFAM" id="SSF54211">
    <property type="entry name" value="Ribosomal protein S5 domain 2-like"/>
    <property type="match status" value="2"/>
</dbReference>